<feature type="transmembrane region" description="Helical" evidence="1">
    <location>
        <begin position="226"/>
        <end position="247"/>
    </location>
</feature>
<evidence type="ECO:0000313" key="2">
    <source>
        <dbReference type="EMBL" id="EDM50766.1"/>
    </source>
</evidence>
<proteinExistence type="predicted"/>
<evidence type="ECO:0000313" key="3">
    <source>
        <dbReference type="Proteomes" id="UP000006000"/>
    </source>
</evidence>
<sequence length="260" mass="30249">MLLCNIVFSVPILNFASDTGYKVNVMTLPFFLCNLSYMCAFVPIAIYYFSQVPFLNYSEMYCVIREGKTKWALKHILHIVFMSYIFMFLLEVTSIIPYIFRGDFSNEWGEVITTLSITNRWMDYGTSEILYTILEHYSPYKSMAIIFLFVGLVICFLGVFMFSMSLLFTRLIAMCSGMIFEVLMITAFNMRTIDNYLIYLSPFSWTDLSIFGRKYDGMEYFNGTPTMGWCVGILLLLIVVLTIISIVRVDHMNFNFTSEE</sequence>
<feature type="transmembrane region" description="Helical" evidence="1">
    <location>
        <begin position="171"/>
        <end position="190"/>
    </location>
</feature>
<feature type="transmembrane region" description="Helical" evidence="1">
    <location>
        <begin position="144"/>
        <end position="164"/>
    </location>
</feature>
<protein>
    <submittedName>
        <fullName evidence="2">Uncharacterized protein</fullName>
    </submittedName>
</protein>
<reference evidence="2 3" key="2">
    <citation type="submission" date="2007-04" db="EMBL/GenBank/DDBJ databases">
        <title>Draft genome sequence of Eubacterium ventriosum (ATCC 27560).</title>
        <authorList>
            <person name="Sudarsanam P."/>
            <person name="Ley R."/>
            <person name="Guruge J."/>
            <person name="Turnbaugh P.J."/>
            <person name="Mahowald M."/>
            <person name="Liep D."/>
            <person name="Gordon J."/>
        </authorList>
    </citation>
    <scope>NUCLEOTIDE SEQUENCE [LARGE SCALE GENOMIC DNA]</scope>
    <source>
        <strain evidence="2 3">ATCC 27560</strain>
    </source>
</reference>
<keyword evidence="1" id="KW-1133">Transmembrane helix</keyword>
<dbReference type="EMBL" id="AAVL02000036">
    <property type="protein sequence ID" value="EDM50766.1"/>
    <property type="molecule type" value="Genomic_DNA"/>
</dbReference>
<feature type="transmembrane region" description="Helical" evidence="1">
    <location>
        <begin position="76"/>
        <end position="100"/>
    </location>
</feature>
<feature type="transmembrane region" description="Helical" evidence="1">
    <location>
        <begin position="35"/>
        <end position="55"/>
    </location>
</feature>
<comment type="caution">
    <text evidence="2">The sequence shown here is derived from an EMBL/GenBank/DDBJ whole genome shotgun (WGS) entry which is preliminary data.</text>
</comment>
<dbReference type="AlphaFoldDB" id="A5Z8P3"/>
<evidence type="ECO:0000256" key="1">
    <source>
        <dbReference type="SAM" id="Phobius"/>
    </source>
</evidence>
<organism evidence="2 3">
    <name type="scientific">Eubacterium ventriosum ATCC 27560</name>
    <dbReference type="NCBI Taxonomy" id="411463"/>
    <lineage>
        <taxon>Bacteria</taxon>
        <taxon>Bacillati</taxon>
        <taxon>Bacillota</taxon>
        <taxon>Clostridia</taxon>
        <taxon>Eubacteriales</taxon>
        <taxon>Eubacteriaceae</taxon>
        <taxon>Eubacterium</taxon>
    </lineage>
</organism>
<name>A5Z8P3_9FIRM</name>
<gene>
    <name evidence="2" type="ORF">EUBVEN_02085</name>
</gene>
<dbReference type="HOGENOM" id="CLU_085295_0_0_9"/>
<keyword evidence="1" id="KW-0472">Membrane</keyword>
<dbReference type="eggNOG" id="ENOG50338S0">
    <property type="taxonomic scope" value="Bacteria"/>
</dbReference>
<accession>A5Z8P3</accession>
<keyword evidence="1" id="KW-0812">Transmembrane</keyword>
<dbReference type="STRING" id="411463.EUBVEN_02085"/>
<reference evidence="2 3" key="1">
    <citation type="submission" date="2007-03" db="EMBL/GenBank/DDBJ databases">
        <authorList>
            <person name="Fulton L."/>
            <person name="Clifton S."/>
            <person name="Fulton B."/>
            <person name="Xu J."/>
            <person name="Minx P."/>
            <person name="Pepin K.H."/>
            <person name="Johnson M."/>
            <person name="Thiruvilangam P."/>
            <person name="Bhonagiri V."/>
            <person name="Nash W.E."/>
            <person name="Mardis E.R."/>
            <person name="Wilson R.K."/>
        </authorList>
    </citation>
    <scope>NUCLEOTIDE SEQUENCE [LARGE SCALE GENOMIC DNA]</scope>
    <source>
        <strain evidence="2 3">ATCC 27560</strain>
    </source>
</reference>
<dbReference type="Proteomes" id="UP000006000">
    <property type="component" value="Unassembled WGS sequence"/>
</dbReference>